<dbReference type="InterPro" id="IPR007345">
    <property type="entry name" value="Polysacch_pyruvyl_Trfase"/>
</dbReference>
<dbReference type="PANTHER" id="PTHR36836:SF1">
    <property type="entry name" value="COLANIC ACID BIOSYNTHESIS PROTEIN WCAK"/>
    <property type="match status" value="1"/>
</dbReference>
<name>A0A6S6I5E0_9FIRM</name>
<dbReference type="PANTHER" id="PTHR36836">
    <property type="entry name" value="COLANIC ACID BIOSYNTHESIS PROTEIN WCAK"/>
    <property type="match status" value="1"/>
</dbReference>
<protein>
    <submittedName>
        <fullName evidence="2">Polysaccharide pyruvyl transferase family protein</fullName>
    </submittedName>
</protein>
<proteinExistence type="predicted"/>
<accession>A0A6S6I5E0</accession>
<dbReference type="AlphaFoldDB" id="A0A6S6I5E0"/>
<dbReference type="Pfam" id="PF04230">
    <property type="entry name" value="PS_pyruv_trans"/>
    <property type="match status" value="1"/>
</dbReference>
<reference evidence="2" key="1">
    <citation type="submission" date="2020-02" db="EMBL/GenBank/DDBJ databases">
        <title>Development of a multiplex PCR-based assay for rapid serotyping of Erysipelothrix species.</title>
        <authorList>
            <person name="Shimoji Y."/>
            <person name="Shiraiwa K."/>
            <person name="Tominaga H."/>
            <person name="Nishikawa S."/>
            <person name="Eguchi M."/>
            <person name="Hikono H."/>
            <person name="Ogawa Y."/>
        </authorList>
    </citation>
    <scope>NUCLEOTIDE SEQUENCE</scope>
    <source>
        <strain evidence="2">2553</strain>
    </source>
</reference>
<feature type="domain" description="Polysaccharide pyruvyl transferase" evidence="1">
    <location>
        <begin position="13"/>
        <end position="318"/>
    </location>
</feature>
<keyword evidence="2" id="KW-0808">Transferase</keyword>
<evidence type="ECO:0000313" key="2">
    <source>
        <dbReference type="EMBL" id="BCB22795.1"/>
    </source>
</evidence>
<organism evidence="2">
    <name type="scientific">Erysipelothrix tonsillarum</name>
    <dbReference type="NCBI Taxonomy" id="38402"/>
    <lineage>
        <taxon>Bacteria</taxon>
        <taxon>Bacillati</taxon>
        <taxon>Bacillota</taxon>
        <taxon>Erysipelotrichia</taxon>
        <taxon>Erysipelotrichales</taxon>
        <taxon>Erysipelotrichaceae</taxon>
        <taxon>Erysipelothrix</taxon>
    </lineage>
</organism>
<sequence>MNILLIASGGNDNFGDESMMNYIIDKYRESGDDVTVGYFNKKKEVFERRYKYPYIEIKAITNRVPLSLHISKIMYRKYAKDFDKLVICGGGNISTIYPNYVKNILAIASVFEFKKKKVELRPQSIGPFNGKFERKNISQLKKLITISDVFLIRDEASYDLVDSLFDNSVSKRTTLIEDDAWWLESKNPKIDTIDKVLEENKLVCLSIRPFKLDTGEQKDRIVNWFVELDKKLIELGYTPIYIPISYISNNDEYQDNMFLKGKVSEKSIFLNDLCEVSSLRPENIKFLVSKCKLSIGLSYHFNVFSISQNIPTISLYYDEYYKIKNGGLLSFKGNLDNLLNPLVNDVDEVMWRIKKIFNI</sequence>
<evidence type="ECO:0000259" key="1">
    <source>
        <dbReference type="Pfam" id="PF04230"/>
    </source>
</evidence>
<dbReference type="GO" id="GO:0016740">
    <property type="term" value="F:transferase activity"/>
    <property type="evidence" value="ECO:0007669"/>
    <property type="project" value="UniProtKB-KW"/>
</dbReference>
<dbReference type="EMBL" id="LC528614">
    <property type="protein sequence ID" value="BCB22795.1"/>
    <property type="molecule type" value="Genomic_DNA"/>
</dbReference>